<feature type="region of interest" description="Disordered" evidence="1">
    <location>
        <begin position="147"/>
        <end position="319"/>
    </location>
</feature>
<dbReference type="GO" id="GO:0007015">
    <property type="term" value="P:actin filament organization"/>
    <property type="evidence" value="ECO:0007669"/>
    <property type="project" value="InterPro"/>
</dbReference>
<feature type="compositionally biased region" description="Low complexity" evidence="1">
    <location>
        <begin position="165"/>
        <end position="181"/>
    </location>
</feature>
<organism evidence="2 3">
    <name type="scientific">Starmerella bacillaris</name>
    <name type="common">Yeast</name>
    <name type="synonym">Candida zemplinina</name>
    <dbReference type="NCBI Taxonomy" id="1247836"/>
    <lineage>
        <taxon>Eukaryota</taxon>
        <taxon>Fungi</taxon>
        <taxon>Dikarya</taxon>
        <taxon>Ascomycota</taxon>
        <taxon>Saccharomycotina</taxon>
        <taxon>Dipodascomycetes</taxon>
        <taxon>Dipodascales</taxon>
        <taxon>Trichomonascaceae</taxon>
        <taxon>Starmerella</taxon>
    </lineage>
</organism>
<dbReference type="AlphaFoldDB" id="A0AAV5RFN2"/>
<feature type="compositionally biased region" description="Basic and acidic residues" evidence="1">
    <location>
        <begin position="231"/>
        <end position="241"/>
    </location>
</feature>
<dbReference type="SUPFAM" id="SSF89009">
    <property type="entry name" value="GAT-like domain"/>
    <property type="match status" value="1"/>
</dbReference>
<comment type="caution">
    <text evidence="2">The sequence shown here is derived from an EMBL/GenBank/DDBJ whole genome shotgun (WGS) entry which is preliminary data.</text>
</comment>
<evidence type="ECO:0000313" key="2">
    <source>
        <dbReference type="EMBL" id="GMM49928.1"/>
    </source>
</evidence>
<dbReference type="GO" id="GO:0006897">
    <property type="term" value="P:endocytosis"/>
    <property type="evidence" value="ECO:0007669"/>
    <property type="project" value="InterPro"/>
</dbReference>
<feature type="compositionally biased region" description="Low complexity" evidence="1">
    <location>
        <begin position="262"/>
        <end position="276"/>
    </location>
</feature>
<accession>A0AAV5RFN2</accession>
<proteinExistence type="predicted"/>
<feature type="compositionally biased region" description="Basic and acidic residues" evidence="1">
    <location>
        <begin position="277"/>
        <end position="289"/>
    </location>
</feature>
<evidence type="ECO:0008006" key="4">
    <source>
        <dbReference type="Google" id="ProtNLM"/>
    </source>
</evidence>
<dbReference type="GO" id="GO:0030479">
    <property type="term" value="C:actin cortical patch"/>
    <property type="evidence" value="ECO:0007669"/>
    <property type="project" value="TreeGrafter"/>
</dbReference>
<reference evidence="2 3" key="1">
    <citation type="journal article" date="2023" name="Elife">
        <title>Identification of key yeast species and microbe-microbe interactions impacting larval growth of Drosophila in the wild.</title>
        <authorList>
            <person name="Mure A."/>
            <person name="Sugiura Y."/>
            <person name="Maeda R."/>
            <person name="Honda K."/>
            <person name="Sakurai N."/>
            <person name="Takahashi Y."/>
            <person name="Watada M."/>
            <person name="Katoh T."/>
            <person name="Gotoh A."/>
            <person name="Gotoh Y."/>
            <person name="Taniguchi I."/>
            <person name="Nakamura K."/>
            <person name="Hayashi T."/>
            <person name="Katayama T."/>
            <person name="Uemura T."/>
            <person name="Hattori Y."/>
        </authorList>
    </citation>
    <scope>NUCLEOTIDE SEQUENCE [LARGE SCALE GENOMIC DNA]</scope>
    <source>
        <strain evidence="2 3">SB-73</strain>
    </source>
</reference>
<dbReference type="InterPro" id="IPR008942">
    <property type="entry name" value="ENTH_VHS"/>
</dbReference>
<evidence type="ECO:0000256" key="1">
    <source>
        <dbReference type="SAM" id="MobiDB-lite"/>
    </source>
</evidence>
<dbReference type="GO" id="GO:0051666">
    <property type="term" value="P:actin cortical patch localization"/>
    <property type="evidence" value="ECO:0007669"/>
    <property type="project" value="TreeGrafter"/>
</dbReference>
<dbReference type="EMBL" id="BTGC01000003">
    <property type="protein sequence ID" value="GMM49928.1"/>
    <property type="molecule type" value="Genomic_DNA"/>
</dbReference>
<feature type="region of interest" description="Disordered" evidence="1">
    <location>
        <begin position="428"/>
        <end position="469"/>
    </location>
</feature>
<sequence length="469" mass="51668">MGIFSGSKPYTAITTETNLILNEGGAENSARIVNLVELTQMSATGGSECGRILRKTLKHGTQSQQLHAISLVETLIENGVKSYPLIIQSGLDEQLIRCASSYTVSKHASLGSSAKVARSAHRLLQIWSRRVNDKYISNLYTRAGFSDNRSSFVGRSPHPDDDLDSSLFNTGSRGSRGSQGSPFDDPGSEDLGNLSQKAQRIQRSQRNHKSWHPDDDLDDDLMQQPISTNSESRRFRPEKPAQRKRYSTHPDEDLDDALYSPNRSTSGVSLRSSRSGRSVESESGNEGRNRLSSMFRRSKANDKHASITSRGSNAPQEPLNLRAESITSNIANAHNTSTRLVNAVIADATSKDALMYYRQAKQIRKVIVQLVNDPSDEVQEFIGQLLNANEELIAALQSYDAVIDNEDGLETQEDHERVTNKVSALEIKPLRAPPSPPKSAATYIPDEDTNLEANPFGDDSDRAEPVALY</sequence>
<evidence type="ECO:0000313" key="3">
    <source>
        <dbReference type="Proteomes" id="UP001362899"/>
    </source>
</evidence>
<dbReference type="InterPro" id="IPR045007">
    <property type="entry name" value="LSB5"/>
</dbReference>
<dbReference type="PANTHER" id="PTHR47789">
    <property type="entry name" value="LAS SEVENTEEN-BINDING PROTEIN 5"/>
    <property type="match status" value="1"/>
</dbReference>
<dbReference type="PANTHER" id="PTHR47789:SF1">
    <property type="entry name" value="LAS SEVENTEEN-BINDING PROTEIN 5"/>
    <property type="match status" value="1"/>
</dbReference>
<keyword evidence="3" id="KW-1185">Reference proteome</keyword>
<feature type="compositionally biased region" description="Basic and acidic residues" evidence="1">
    <location>
        <begin position="459"/>
        <end position="469"/>
    </location>
</feature>
<dbReference type="SUPFAM" id="SSF48464">
    <property type="entry name" value="ENTH/VHS domain"/>
    <property type="match status" value="1"/>
</dbReference>
<dbReference type="Gene3D" id="1.25.40.90">
    <property type="match status" value="1"/>
</dbReference>
<protein>
    <recommendedName>
        <fullName evidence="4">VHS domain-containing protein</fullName>
    </recommendedName>
</protein>
<dbReference type="Proteomes" id="UP001362899">
    <property type="component" value="Unassembled WGS sequence"/>
</dbReference>
<feature type="compositionally biased region" description="Polar residues" evidence="1">
    <location>
        <begin position="306"/>
        <end position="315"/>
    </location>
</feature>
<gene>
    <name evidence="2" type="ORF">DASB73_008860</name>
</gene>
<name>A0AAV5RFN2_STABA</name>
<feature type="compositionally biased region" description="Polar residues" evidence="1">
    <location>
        <begin position="193"/>
        <end position="202"/>
    </location>
</feature>